<evidence type="ECO:0000313" key="2">
    <source>
        <dbReference type="EMBL" id="TBU23833.1"/>
    </source>
</evidence>
<organism evidence="2">
    <name type="scientific">Dichomitus squalens</name>
    <dbReference type="NCBI Taxonomy" id="114155"/>
    <lineage>
        <taxon>Eukaryota</taxon>
        <taxon>Fungi</taxon>
        <taxon>Dikarya</taxon>
        <taxon>Basidiomycota</taxon>
        <taxon>Agaricomycotina</taxon>
        <taxon>Agaricomycetes</taxon>
        <taxon>Polyporales</taxon>
        <taxon>Polyporaceae</taxon>
        <taxon>Dichomitus</taxon>
    </lineage>
</organism>
<dbReference type="AlphaFoldDB" id="A0A4V2JZ62"/>
<accession>A0A4V2JZ62</accession>
<proteinExistence type="predicted"/>
<reference evidence="2" key="1">
    <citation type="submission" date="2019-01" db="EMBL/GenBank/DDBJ databases">
        <title>Draft genome sequences of three monokaryotic isolates of the white-rot basidiomycete fungus Dichomitus squalens.</title>
        <authorList>
            <consortium name="DOE Joint Genome Institute"/>
            <person name="Lopez S.C."/>
            <person name="Andreopoulos B."/>
            <person name="Pangilinan J."/>
            <person name="Lipzen A."/>
            <person name="Riley R."/>
            <person name="Ahrendt S."/>
            <person name="Ng V."/>
            <person name="Barry K."/>
            <person name="Daum C."/>
            <person name="Grigoriev I.V."/>
            <person name="Hilden K.S."/>
            <person name="Makela M.R."/>
            <person name="de Vries R.P."/>
        </authorList>
    </citation>
    <scope>NUCLEOTIDE SEQUENCE [LARGE SCALE GENOMIC DNA]</scope>
    <source>
        <strain evidence="2">OM18370.1</strain>
    </source>
</reference>
<evidence type="ECO:0000256" key="1">
    <source>
        <dbReference type="SAM" id="MobiDB-lite"/>
    </source>
</evidence>
<gene>
    <name evidence="2" type="ORF">BD311DRAFT_50797</name>
</gene>
<dbReference type="Proteomes" id="UP000292957">
    <property type="component" value="Unassembled WGS sequence"/>
</dbReference>
<feature type="region of interest" description="Disordered" evidence="1">
    <location>
        <begin position="1"/>
        <end position="64"/>
    </location>
</feature>
<dbReference type="EMBL" id="ML143494">
    <property type="protein sequence ID" value="TBU23833.1"/>
    <property type="molecule type" value="Genomic_DNA"/>
</dbReference>
<protein>
    <submittedName>
        <fullName evidence="2">Uncharacterized protein</fullName>
    </submittedName>
</protein>
<name>A0A4V2JZ62_9APHY</name>
<feature type="compositionally biased region" description="Low complexity" evidence="1">
    <location>
        <begin position="36"/>
        <end position="57"/>
    </location>
</feature>
<sequence length="171" mass="18553">MAYDSAKNSGLARDCMHCAKNRRRSPRTESPPSPPTLRGKSPETQSPSPSTLQSSRPQARRVGRRTAGRLACLSSSLVETHLAPASSAAPSVLCVRREDTSAVASPEVRCRAIVAHRHSYAVVALPRGDPTNTMGLTLVQCSFLIFCFQDARSSTYLLGQITRDLSVPRYV</sequence>